<feature type="compositionally biased region" description="Basic residues" evidence="1">
    <location>
        <begin position="845"/>
        <end position="864"/>
    </location>
</feature>
<dbReference type="Proteomes" id="UP000486351">
    <property type="component" value="Unassembled WGS sequence"/>
</dbReference>
<feature type="compositionally biased region" description="Basic and acidic residues" evidence="1">
    <location>
        <begin position="900"/>
        <end position="911"/>
    </location>
</feature>
<reference evidence="2 3" key="1">
    <citation type="submission" date="2018-09" db="EMBL/GenBank/DDBJ databases">
        <title>Genomic investigation of the strawberry pathogen Phytophthora fragariae indicates pathogenicity is determined by transcriptional variation in three key races.</title>
        <authorList>
            <person name="Adams T.M."/>
            <person name="Armitage A.D."/>
            <person name="Sobczyk M.K."/>
            <person name="Bates H.J."/>
            <person name="Dunwell J.M."/>
            <person name="Nellist C.F."/>
            <person name="Harrison R.J."/>
        </authorList>
    </citation>
    <scope>NUCLEOTIDE SEQUENCE [LARGE SCALE GENOMIC DNA]</scope>
    <source>
        <strain evidence="2 3">NOV-77</strain>
    </source>
</reference>
<feature type="compositionally biased region" description="Basic and acidic residues" evidence="1">
    <location>
        <begin position="1289"/>
        <end position="1317"/>
    </location>
</feature>
<feature type="region of interest" description="Disordered" evidence="1">
    <location>
        <begin position="1265"/>
        <end position="1395"/>
    </location>
</feature>
<feature type="compositionally biased region" description="Polar residues" evidence="1">
    <location>
        <begin position="628"/>
        <end position="644"/>
    </location>
</feature>
<evidence type="ECO:0000313" key="3">
    <source>
        <dbReference type="Proteomes" id="UP000486351"/>
    </source>
</evidence>
<feature type="region of interest" description="Disordered" evidence="1">
    <location>
        <begin position="598"/>
        <end position="707"/>
    </location>
</feature>
<feature type="region of interest" description="Disordered" evidence="1">
    <location>
        <begin position="845"/>
        <end position="867"/>
    </location>
</feature>
<accession>A0A6G0SMQ6</accession>
<name>A0A6G0SMQ6_9STRA</name>
<gene>
    <name evidence="2" type="ORF">PF008_g619</name>
</gene>
<feature type="compositionally biased region" description="Polar residues" evidence="1">
    <location>
        <begin position="802"/>
        <end position="819"/>
    </location>
</feature>
<feature type="region of interest" description="Disordered" evidence="1">
    <location>
        <begin position="722"/>
        <end position="820"/>
    </location>
</feature>
<sequence length="1395" mass="154861">MNTSVPAKVRTTATTAAAPAAEREATRSDMQQDDGWETVGAKAKKGLHQQKQRVDQRQQGRAGHKGAPPRTRNHSPVRLKPEFKQNEANKGAGPKQSGGADQGDGSRVFTQLQQYLNTGADQDYVIHTVLRLSDLARERRFRAYERSLTILDRKDATTEELRNAWKDEAPPNRQEKYAGLSSVWHLDKQEHRGRLHQLMVQWVLQGDSGQSEVEDRLQFFKFERRDEFETNDHTAHKSSYRAAVADEGGGKEEAGLVQERTRLRELCLRPADPTTQLCERTEDETKVIVMILNHEIEVPKVPPFLKQSMDPSELACFADIFMALEYPLYAHLAPGQRFFDNMTKGAILMQIYAGGEAAPAQKRDIEDFKRTVSRVTLDMEARLVKVTFKGRQSAARWAGWQMPLASKPLTLIDYEGIRERAAVTHELVLLDYVSFEVEVRKGELISRDMYWVLTKKLGLRVQEMTHTATEATGVKAQQWQVRIHASTCPDILKQKSTVKVDAAEIVLHQMNTHVNWPCRRCYSPEHPAKFCRTVEAGVDTEKAKCTIQLDGKLPSSLGQSSTGYTAGIQPKTMSELEAILRKESNALLKKPVARKETILSRSNRPSSPVRGSSTTPVVKLTLPPEWGQTVTAGSEEPSSQGNQQSKEEVTATAANTFTNGCEDKGESNTQDLQDKHLQPNINEEERRQHAEGTGGDAEEEKAEASTTAQTLTILSGGEAFTSSFEDASRTGGQEAETEQKTETGSPSEWPVDVEMAEAAEETTQPEELAAAVAAGKETKDETRSCRRVLQRGRSPTARAPRSPSNRTKLQAEFRQSSQAAERKMGTAEWKAESNEARLNMVAGRAKGKGVRLRKISLSPKRKAAPHWVTDRTQDMAEDILERTDNARHAGVVRSLSPKRRTTESARRGEKMTTQKFIHQYMQASTGNPDSEEEKTPVQPQGVRNGETEVQEQQGWTDDNGTTNAGGKCSTHTEKKAEEDCHITHVTPPTDNGAPLAEWLEVLKATTVEVAANGHCGWLAFYAALYNLNMGLVNISNEVAEGANILKKRVLNSMIANIVEEMQLHPQELTIELNASGYHQEANGSYEEQICALVNHLVAQRDKSVKAKIPMHFWVRPAHIKTIAQFARETIYVLDVHEDGQAWIQAYAYNEVIDAKGKPVEIGTVCTAPTIQAKALLHDLVEAGITPPVMVLRWNETGNHFQAVHYPQELHSHYAESIATLAKVRNDILMENGWKALDAIAYDEDVTAKDAAQVIKAVRRAIKEAKEVKPRMHGSIRSALQQEAAGQARVEGEGRLKMAADTESRLQDQAHPSPEKPSRTTSFDQTKRTPEVVSSEGEVRITDPAPGKLPREDGTESNPERTAEIPRLAAGVAPNTGKTTTSLQRRMDESGKGVIQ</sequence>
<feature type="compositionally biased region" description="Basic and acidic residues" evidence="1">
    <location>
        <begin position="661"/>
        <end position="690"/>
    </location>
</feature>
<comment type="caution">
    <text evidence="2">The sequence shown here is derived from an EMBL/GenBank/DDBJ whole genome shotgun (WGS) entry which is preliminary data.</text>
</comment>
<proteinExistence type="predicted"/>
<feature type="compositionally biased region" description="Basic residues" evidence="1">
    <location>
        <begin position="42"/>
        <end position="51"/>
    </location>
</feature>
<dbReference type="EMBL" id="QXFY01000013">
    <property type="protein sequence ID" value="KAE9361866.1"/>
    <property type="molecule type" value="Genomic_DNA"/>
</dbReference>
<feature type="compositionally biased region" description="Acidic residues" evidence="1">
    <location>
        <begin position="754"/>
        <end position="764"/>
    </location>
</feature>
<feature type="compositionally biased region" description="Basic and acidic residues" evidence="1">
    <location>
        <begin position="1384"/>
        <end position="1395"/>
    </location>
</feature>
<feature type="region of interest" description="Disordered" evidence="1">
    <location>
        <begin position="888"/>
        <end position="911"/>
    </location>
</feature>
<feature type="compositionally biased region" description="Polar residues" evidence="1">
    <location>
        <begin position="599"/>
        <end position="616"/>
    </location>
</feature>
<evidence type="ECO:0008006" key="4">
    <source>
        <dbReference type="Google" id="ProtNLM"/>
    </source>
</evidence>
<feature type="region of interest" description="Disordered" evidence="1">
    <location>
        <begin position="923"/>
        <end position="979"/>
    </location>
</feature>
<feature type="region of interest" description="Disordered" evidence="1">
    <location>
        <begin position="1"/>
        <end position="105"/>
    </location>
</feature>
<evidence type="ECO:0000256" key="1">
    <source>
        <dbReference type="SAM" id="MobiDB-lite"/>
    </source>
</evidence>
<feature type="compositionally biased region" description="Basic and acidic residues" evidence="1">
    <location>
        <begin position="970"/>
        <end position="979"/>
    </location>
</feature>
<feature type="compositionally biased region" description="Polar residues" evidence="1">
    <location>
        <begin position="950"/>
        <end position="964"/>
    </location>
</feature>
<organism evidence="2 3">
    <name type="scientific">Phytophthora fragariae</name>
    <dbReference type="NCBI Taxonomy" id="53985"/>
    <lineage>
        <taxon>Eukaryota</taxon>
        <taxon>Sar</taxon>
        <taxon>Stramenopiles</taxon>
        <taxon>Oomycota</taxon>
        <taxon>Peronosporomycetes</taxon>
        <taxon>Peronosporales</taxon>
        <taxon>Peronosporaceae</taxon>
        <taxon>Phytophthora</taxon>
    </lineage>
</organism>
<protein>
    <recommendedName>
        <fullName evidence="4">OTU domain-containing protein</fullName>
    </recommendedName>
</protein>
<feature type="compositionally biased region" description="Low complexity" evidence="1">
    <location>
        <begin position="1"/>
        <end position="20"/>
    </location>
</feature>
<evidence type="ECO:0000313" key="2">
    <source>
        <dbReference type="EMBL" id="KAE9361866.1"/>
    </source>
</evidence>
<feature type="compositionally biased region" description="Basic and acidic residues" evidence="1">
    <location>
        <begin position="1348"/>
        <end position="1363"/>
    </location>
</feature>